<keyword evidence="2" id="KW-1185">Reference proteome</keyword>
<proteinExistence type="predicted"/>
<dbReference type="EMBL" id="CM047584">
    <property type="protein sequence ID" value="KAI9911155.1"/>
    <property type="molecule type" value="Genomic_DNA"/>
</dbReference>
<accession>A0ACC0VX80</accession>
<protein>
    <submittedName>
        <fullName evidence="1">Uncharacterized protein</fullName>
    </submittedName>
</protein>
<sequence length="693" mass="80102">MYRLVEGERRVLQLEEPSGSSSARGAPPSFTSLLDALNQLTSTRSATFVSMPRTETDPPDVLLHVNECAFALHLSVLRDRCPWFYKKVRQLRHARKTCNGFQLLDDTNLVQRKHMKRHEPATCPLRQTRSRSLGLEYVYCVAHQGPSSRHEAEGERGLSQAYVPALSPRRKRVRTVPCDASRSRRVGRVLSEWSPVALPSVETDFEHQRGILHVKMVDTSIEALVTILEYLYRDHVRLVNEAKALEVVTLGQKLGLHGPLLDKCLVLAIHHVTLATWIETLLLVSMVDNQTERHLLGDYLLACMKTLQPDQYTHVVTEMRWSQFNRLQDPDLFVQIVRGLVKHVRLMEFWQLLRHAVSDWVCRRYQTQDVPSLRTLHHHDAPEWEPYLQREAVELPVNAGDPALVPFCHFGPFELQFQLAASAATRPVSWRIIRSSSRHIATVTPDPFHPHAPEPTFWLRGHVQVTYARAPAQEEANEGVQYVRLQYQHGHGQYSTWSDLELLPPSTFQSVTLRGTFFVWGNPVCSVYHSLLETTLFYSAPHGTPSALAALVIVSEMQRLPFETLELVFRSDRLRLPDGERTLVRCLNQFVDRLRASHEYNVMRLYECVRWCFIPLDDILHTLRWSRRRLELYHVIETGLEDTFRRVKRRRPWGSRKDQDAYMENETNVVDFRMQAGDQHLAPSSASYAPYRY</sequence>
<organism evidence="1 2">
    <name type="scientific">Peronosclerospora sorghi</name>
    <dbReference type="NCBI Taxonomy" id="230839"/>
    <lineage>
        <taxon>Eukaryota</taxon>
        <taxon>Sar</taxon>
        <taxon>Stramenopiles</taxon>
        <taxon>Oomycota</taxon>
        <taxon>Peronosporomycetes</taxon>
        <taxon>Peronosporales</taxon>
        <taxon>Peronosporaceae</taxon>
        <taxon>Peronosclerospora</taxon>
    </lineage>
</organism>
<evidence type="ECO:0000313" key="2">
    <source>
        <dbReference type="Proteomes" id="UP001163321"/>
    </source>
</evidence>
<reference evidence="1 2" key="1">
    <citation type="journal article" date="2022" name="bioRxiv">
        <title>The genome of the oomycete Peronosclerospora sorghi, a cosmopolitan pathogen of maize and sorghum, is inflated with dispersed pseudogenes.</title>
        <authorList>
            <person name="Fletcher K."/>
            <person name="Martin F."/>
            <person name="Isakeit T."/>
            <person name="Cavanaugh K."/>
            <person name="Magill C."/>
            <person name="Michelmore R."/>
        </authorList>
    </citation>
    <scope>NUCLEOTIDE SEQUENCE [LARGE SCALE GENOMIC DNA]</scope>
    <source>
        <strain evidence="1">P6</strain>
    </source>
</reference>
<name>A0ACC0VX80_9STRA</name>
<evidence type="ECO:0000313" key="1">
    <source>
        <dbReference type="EMBL" id="KAI9911155.1"/>
    </source>
</evidence>
<dbReference type="Proteomes" id="UP001163321">
    <property type="component" value="Chromosome 5"/>
</dbReference>
<gene>
    <name evidence="1" type="ORF">PsorP6_009358</name>
</gene>
<comment type="caution">
    <text evidence="1">The sequence shown here is derived from an EMBL/GenBank/DDBJ whole genome shotgun (WGS) entry which is preliminary data.</text>
</comment>